<reference evidence="2 3" key="1">
    <citation type="submission" date="2019-10" db="EMBL/GenBank/DDBJ databases">
        <title>Two novel species isolated from a subtropical stream in China.</title>
        <authorList>
            <person name="Lu H."/>
        </authorList>
    </citation>
    <scope>NUCLEOTIDE SEQUENCE [LARGE SCALE GENOMIC DNA]</scope>
    <source>
        <strain evidence="2 3">FT29W</strain>
    </source>
</reference>
<accession>A0A6A7MUK5</accession>
<feature type="region of interest" description="Disordered" evidence="1">
    <location>
        <begin position="85"/>
        <end position="104"/>
    </location>
</feature>
<evidence type="ECO:0008006" key="4">
    <source>
        <dbReference type="Google" id="ProtNLM"/>
    </source>
</evidence>
<evidence type="ECO:0000313" key="3">
    <source>
        <dbReference type="Proteomes" id="UP000440498"/>
    </source>
</evidence>
<gene>
    <name evidence="2" type="ORF">GEV02_01460</name>
</gene>
<evidence type="ECO:0000313" key="2">
    <source>
        <dbReference type="EMBL" id="MQA36802.1"/>
    </source>
</evidence>
<keyword evidence="3" id="KW-1185">Reference proteome</keyword>
<dbReference type="AlphaFoldDB" id="A0A6A7MUK5"/>
<dbReference type="Proteomes" id="UP000440498">
    <property type="component" value="Unassembled WGS sequence"/>
</dbReference>
<protein>
    <recommendedName>
        <fullName evidence="4">FlxA-like protein</fullName>
    </recommendedName>
</protein>
<organism evidence="2 3">
    <name type="scientific">Rugamonas aquatica</name>
    <dbReference type="NCBI Taxonomy" id="2743357"/>
    <lineage>
        <taxon>Bacteria</taxon>
        <taxon>Pseudomonadati</taxon>
        <taxon>Pseudomonadota</taxon>
        <taxon>Betaproteobacteria</taxon>
        <taxon>Burkholderiales</taxon>
        <taxon>Oxalobacteraceae</taxon>
        <taxon>Telluria group</taxon>
        <taxon>Rugamonas</taxon>
    </lineage>
</organism>
<comment type="caution">
    <text evidence="2">The sequence shown here is derived from an EMBL/GenBank/DDBJ whole genome shotgun (WGS) entry which is preliminary data.</text>
</comment>
<name>A0A6A7MUK5_9BURK</name>
<sequence>MVSSVLSGSARRMELSVSAQDQISMILKSIKGLRKKVVLLQKQLMEETDPQARVLLSKQIQDLQNTIALLERQIAQIEEAERRRAQMRQQAQLDMAAEHKRREQ</sequence>
<proteinExistence type="predicted"/>
<evidence type="ECO:0000256" key="1">
    <source>
        <dbReference type="SAM" id="MobiDB-lite"/>
    </source>
</evidence>
<dbReference type="EMBL" id="WHUG01000001">
    <property type="protein sequence ID" value="MQA36802.1"/>
    <property type="molecule type" value="Genomic_DNA"/>
</dbReference>